<evidence type="ECO:0000313" key="13">
    <source>
        <dbReference type="Proteomes" id="UP000294462"/>
    </source>
</evidence>
<keyword evidence="6 10" id="KW-0378">Hydrolase</keyword>
<keyword evidence="13" id="KW-1185">Reference proteome</keyword>
<keyword evidence="7 10" id="KW-0511">Multifunctional enzyme</keyword>
<evidence type="ECO:0000256" key="3">
    <source>
        <dbReference type="ARBA" id="ARBA00007667"/>
    </source>
</evidence>
<dbReference type="Proteomes" id="UP000294462">
    <property type="component" value="Chromosome"/>
</dbReference>
<dbReference type="PROSITE" id="PS51855">
    <property type="entry name" value="MGS"/>
    <property type="match status" value="1"/>
</dbReference>
<sequence>MTQYRPIRRALLSVSDKVGILEFAKALLQRGIEIFSTGGTARFLSGSGLSVTEVSDYTGVPEMMGGRLKTLHPKVHGGILGRRDQDNSLMISSGILPIDMVVVNLYPFSQVTSNGSTLDSAIENIDVGGVAMVRSAAKNHKDVAIVIESSEYRDILRELEIHNNSLTKDTRFRLAIKAFEYTAEYDSKIADFFKRLAAQCNNKIVQPPDRFPNILNLSFIKKQDMRYGENSHQLSAFYVKNINTDPSVATAQQVQGKALSYNNVSDADSALECVKSFEQPACVIVKHANPCGVALGDTIADAYIHAYKTDPNSAFGGVIAFNRTLDAITAREIINRQFVEVIIAPFANADALKITAIKTNLRVLICGQWHAQKTALDFKSVQGGLLVQDRDVELINKHQLRTVSQRMATQQELSDALFCWKVVKFVKSNAIVYGRNNRTIGIGSGQTSRVYSVKIAAMKAAEAGFKIAGSVIASDAFFPFRDSIDIAAAQGVHCVIQPGGSVNDNKIIAAADAYGMAMIFTDMRNFRH</sequence>
<dbReference type="UniPathway" id="UPA00074">
    <property type="reaction ID" value="UER00133"/>
</dbReference>
<proteinExistence type="inferred from homology"/>
<dbReference type="InterPro" id="IPR036914">
    <property type="entry name" value="MGS-like_dom_sf"/>
</dbReference>
<keyword evidence="5 10" id="KW-0658">Purine biosynthesis</keyword>
<organism evidence="12 13">
    <name type="scientific">Candidatus Erwinia haradaeae</name>
    <dbReference type="NCBI Taxonomy" id="1922217"/>
    <lineage>
        <taxon>Bacteria</taxon>
        <taxon>Pseudomonadati</taxon>
        <taxon>Pseudomonadota</taxon>
        <taxon>Gammaproteobacteria</taxon>
        <taxon>Enterobacterales</taxon>
        <taxon>Erwiniaceae</taxon>
        <taxon>Erwinia</taxon>
    </lineage>
</organism>
<protein>
    <recommendedName>
        <fullName evidence="10">Bifunctional purine biosynthesis protein PurH</fullName>
    </recommendedName>
    <domain>
        <recommendedName>
            <fullName evidence="10">Phosphoribosylaminoimidazolecarboxamide formyltransferase</fullName>
            <ecNumber evidence="10">2.1.2.3</ecNumber>
        </recommendedName>
        <alternativeName>
            <fullName evidence="10">AICAR transformylase</fullName>
        </alternativeName>
    </domain>
    <domain>
        <recommendedName>
            <fullName evidence="10">IMP cyclohydrolase</fullName>
            <ecNumber evidence="10">3.5.4.10</ecNumber>
        </recommendedName>
        <alternativeName>
            <fullName evidence="10">ATIC</fullName>
        </alternativeName>
        <alternativeName>
            <fullName evidence="10">IMP synthase</fullName>
        </alternativeName>
        <alternativeName>
            <fullName evidence="10">Inosinicase</fullName>
        </alternativeName>
    </domain>
</protein>
<evidence type="ECO:0000256" key="6">
    <source>
        <dbReference type="ARBA" id="ARBA00022801"/>
    </source>
</evidence>
<dbReference type="CDD" id="cd01421">
    <property type="entry name" value="IMPCH"/>
    <property type="match status" value="1"/>
</dbReference>
<dbReference type="SMART" id="SM00798">
    <property type="entry name" value="AICARFT_IMPCHas"/>
    <property type="match status" value="1"/>
</dbReference>
<evidence type="ECO:0000259" key="11">
    <source>
        <dbReference type="PROSITE" id="PS51855"/>
    </source>
</evidence>
<dbReference type="EMBL" id="LR217725">
    <property type="protein sequence ID" value="VFP87292.1"/>
    <property type="molecule type" value="Genomic_DNA"/>
</dbReference>
<dbReference type="Gene3D" id="3.40.140.20">
    <property type="match status" value="2"/>
</dbReference>
<comment type="domain">
    <text evidence="10">The IMP cyclohydrolase activity resides in the N-terminal region.</text>
</comment>
<evidence type="ECO:0000256" key="2">
    <source>
        <dbReference type="ARBA" id="ARBA00004954"/>
    </source>
</evidence>
<dbReference type="KEGG" id="ehd:ERCIPSTX3056_495"/>
<dbReference type="SUPFAM" id="SSF53927">
    <property type="entry name" value="Cytidine deaminase-like"/>
    <property type="match status" value="1"/>
</dbReference>
<dbReference type="InterPro" id="IPR016193">
    <property type="entry name" value="Cytidine_deaminase-like"/>
</dbReference>
<evidence type="ECO:0000256" key="1">
    <source>
        <dbReference type="ARBA" id="ARBA00004844"/>
    </source>
</evidence>
<evidence type="ECO:0000256" key="8">
    <source>
        <dbReference type="ARBA" id="ARBA00050488"/>
    </source>
</evidence>
<dbReference type="FunFam" id="3.40.140.20:FF:000002">
    <property type="entry name" value="Bifunctional purine biosynthesis protein PurH"/>
    <property type="match status" value="1"/>
</dbReference>
<dbReference type="AlphaFoldDB" id="A0A451DKN2"/>
<dbReference type="EC" id="3.5.4.10" evidence="10"/>
<dbReference type="OrthoDB" id="9802065at2"/>
<dbReference type="RefSeq" id="WP_072666363.1">
    <property type="nucleotide sequence ID" value="NZ_LR217725.1"/>
</dbReference>
<dbReference type="PIRSF" id="PIRSF000414">
    <property type="entry name" value="AICARFT_IMPCHas"/>
    <property type="match status" value="1"/>
</dbReference>
<dbReference type="Pfam" id="PF02142">
    <property type="entry name" value="MGS"/>
    <property type="match status" value="1"/>
</dbReference>
<evidence type="ECO:0000313" key="12">
    <source>
        <dbReference type="EMBL" id="VFP87292.1"/>
    </source>
</evidence>
<evidence type="ECO:0000256" key="5">
    <source>
        <dbReference type="ARBA" id="ARBA00022755"/>
    </source>
</evidence>
<dbReference type="HAMAP" id="MF_00139">
    <property type="entry name" value="PurH"/>
    <property type="match status" value="1"/>
</dbReference>
<comment type="similarity">
    <text evidence="3 10">Belongs to the PurH family.</text>
</comment>
<evidence type="ECO:0000256" key="7">
    <source>
        <dbReference type="ARBA" id="ARBA00023268"/>
    </source>
</evidence>
<gene>
    <name evidence="10 12" type="primary">purH</name>
    <name evidence="12" type="ORF">ERCIPSTX3056_495</name>
</gene>
<dbReference type="GO" id="GO:0003937">
    <property type="term" value="F:IMP cyclohydrolase activity"/>
    <property type="evidence" value="ECO:0007669"/>
    <property type="project" value="UniProtKB-UniRule"/>
</dbReference>
<dbReference type="PANTHER" id="PTHR11692">
    <property type="entry name" value="BIFUNCTIONAL PURINE BIOSYNTHESIS PROTEIN PURH"/>
    <property type="match status" value="1"/>
</dbReference>
<comment type="catalytic activity">
    <reaction evidence="8 10">
        <text>(6R)-10-formyltetrahydrofolate + 5-amino-1-(5-phospho-beta-D-ribosyl)imidazole-4-carboxamide = 5-formamido-1-(5-phospho-D-ribosyl)imidazole-4-carboxamide + (6S)-5,6,7,8-tetrahydrofolate</text>
        <dbReference type="Rhea" id="RHEA:22192"/>
        <dbReference type="ChEBI" id="CHEBI:57453"/>
        <dbReference type="ChEBI" id="CHEBI:58467"/>
        <dbReference type="ChEBI" id="CHEBI:58475"/>
        <dbReference type="ChEBI" id="CHEBI:195366"/>
        <dbReference type="EC" id="2.1.2.3"/>
    </reaction>
</comment>
<dbReference type="GO" id="GO:0004643">
    <property type="term" value="F:phosphoribosylaminoimidazolecarboxamide formyltransferase activity"/>
    <property type="evidence" value="ECO:0007669"/>
    <property type="project" value="UniProtKB-UniRule"/>
</dbReference>
<evidence type="ECO:0000256" key="9">
    <source>
        <dbReference type="ARBA" id="ARBA00050687"/>
    </source>
</evidence>
<name>A0A451DKN2_9GAMM</name>
<dbReference type="SMART" id="SM00851">
    <property type="entry name" value="MGS"/>
    <property type="match status" value="1"/>
</dbReference>
<dbReference type="NCBIfam" id="TIGR00355">
    <property type="entry name" value="purH"/>
    <property type="match status" value="1"/>
</dbReference>
<evidence type="ECO:0000256" key="10">
    <source>
        <dbReference type="HAMAP-Rule" id="MF_00139"/>
    </source>
</evidence>
<dbReference type="NCBIfam" id="NF002049">
    <property type="entry name" value="PRK00881.1"/>
    <property type="match status" value="1"/>
</dbReference>
<dbReference type="PANTHER" id="PTHR11692:SF0">
    <property type="entry name" value="BIFUNCTIONAL PURINE BIOSYNTHESIS PROTEIN ATIC"/>
    <property type="match status" value="1"/>
</dbReference>
<keyword evidence="4 10" id="KW-0808">Transferase</keyword>
<feature type="domain" description="MGS-like" evidence="11">
    <location>
        <begin position="1"/>
        <end position="147"/>
    </location>
</feature>
<reference evidence="12 13" key="1">
    <citation type="submission" date="2019-02" db="EMBL/GenBank/DDBJ databases">
        <authorList>
            <person name="Manzano-Marin A."/>
            <person name="Manzano-Marin A."/>
        </authorList>
    </citation>
    <scope>NUCLEOTIDE SEQUENCE [LARGE SCALE GENOMIC DNA]</scope>
    <source>
        <strain evidence="12 13">ErCipseudotaxifoliae</strain>
    </source>
</reference>
<dbReference type="FunFam" id="3.40.140.20:FF:000001">
    <property type="entry name" value="Bifunctional purine biosynthesis protein PurH"/>
    <property type="match status" value="1"/>
</dbReference>
<dbReference type="InterPro" id="IPR011607">
    <property type="entry name" value="MGS-like_dom"/>
</dbReference>
<dbReference type="EC" id="2.1.2.3" evidence="10"/>
<dbReference type="FunFam" id="3.40.50.1380:FF:000001">
    <property type="entry name" value="Bifunctional purine biosynthesis protein PurH"/>
    <property type="match status" value="1"/>
</dbReference>
<dbReference type="Pfam" id="PF01808">
    <property type="entry name" value="AICARFT_IMPCHas"/>
    <property type="match status" value="1"/>
</dbReference>
<evidence type="ECO:0000256" key="4">
    <source>
        <dbReference type="ARBA" id="ARBA00022679"/>
    </source>
</evidence>
<dbReference type="GO" id="GO:0005829">
    <property type="term" value="C:cytosol"/>
    <property type="evidence" value="ECO:0007669"/>
    <property type="project" value="TreeGrafter"/>
</dbReference>
<dbReference type="GO" id="GO:0006189">
    <property type="term" value="P:'de novo' IMP biosynthetic process"/>
    <property type="evidence" value="ECO:0007669"/>
    <property type="project" value="UniProtKB-UniRule"/>
</dbReference>
<dbReference type="InterPro" id="IPR002695">
    <property type="entry name" value="PurH-like"/>
</dbReference>
<comment type="pathway">
    <text evidence="1 10">Purine metabolism; IMP biosynthesis via de novo pathway; IMP from 5-formamido-1-(5-phospho-D-ribosyl)imidazole-4-carboxamide: step 1/1.</text>
</comment>
<comment type="pathway">
    <text evidence="2 10">Purine metabolism; IMP biosynthesis via de novo pathway; 5-formamido-1-(5-phospho-D-ribosyl)imidazole-4-carboxamide from 5-amino-1-(5-phospho-D-ribosyl)imidazole-4-carboxamide (10-formyl THF route): step 1/1.</text>
</comment>
<comment type="catalytic activity">
    <reaction evidence="9 10">
        <text>IMP + H2O = 5-formamido-1-(5-phospho-D-ribosyl)imidazole-4-carboxamide</text>
        <dbReference type="Rhea" id="RHEA:18445"/>
        <dbReference type="ChEBI" id="CHEBI:15377"/>
        <dbReference type="ChEBI" id="CHEBI:58053"/>
        <dbReference type="ChEBI" id="CHEBI:58467"/>
        <dbReference type="EC" id="3.5.4.10"/>
    </reaction>
</comment>
<dbReference type="SUPFAM" id="SSF52335">
    <property type="entry name" value="Methylglyoxal synthase-like"/>
    <property type="match status" value="1"/>
</dbReference>
<dbReference type="Gene3D" id="3.40.50.1380">
    <property type="entry name" value="Methylglyoxal synthase-like domain"/>
    <property type="match status" value="1"/>
</dbReference>
<dbReference type="InterPro" id="IPR024051">
    <property type="entry name" value="AICAR_Tfase_dup_dom_sf"/>
</dbReference>
<accession>A0A451DKN2</accession>